<evidence type="ECO:0000256" key="12">
    <source>
        <dbReference type="PIRSR" id="PIRSR000099-3"/>
    </source>
</evidence>
<feature type="binding site" evidence="8 13">
    <location>
        <position position="358"/>
    </location>
    <ligand>
        <name>Zn(2+)</name>
        <dbReference type="ChEBI" id="CHEBI:29105"/>
    </ligand>
</feature>
<name>A0A430AP13_9ENTE</name>
<comment type="function">
    <text evidence="1 8">Catalyzes the sequential NAD-dependent oxidations of L-histidinol to L-histidinaldehyde and then to L-histidine.</text>
</comment>
<dbReference type="EC" id="1.1.1.23" evidence="3 8"/>
<keyword evidence="8 11" id="KW-0520">NAD</keyword>
<dbReference type="Proteomes" id="UP000286773">
    <property type="component" value="Unassembled WGS sequence"/>
</dbReference>
<keyword evidence="17" id="KW-1185">Reference proteome</keyword>
<keyword evidence="8" id="KW-0028">Amino-acid biosynthesis</keyword>
<evidence type="ECO:0000256" key="6">
    <source>
        <dbReference type="ARBA" id="ARBA00023002"/>
    </source>
</evidence>
<dbReference type="GO" id="GO:0000105">
    <property type="term" value="P:L-histidine biosynthetic process"/>
    <property type="evidence" value="ECO:0007669"/>
    <property type="project" value="UniProtKB-UniRule"/>
</dbReference>
<comment type="pathway">
    <text evidence="8">Amino-acid biosynthesis; L-histidine biosynthesis; L-histidine from 5-phospho-alpha-D-ribose 1-diphosphate: step 9/9.</text>
</comment>
<dbReference type="PRINTS" id="PR00083">
    <property type="entry name" value="HOLDHDRGNASE"/>
</dbReference>
<feature type="active site" description="Proton acceptor" evidence="8 10">
    <location>
        <position position="325"/>
    </location>
</feature>
<evidence type="ECO:0000256" key="15">
    <source>
        <dbReference type="SAM" id="Coils"/>
    </source>
</evidence>
<feature type="binding site" evidence="8 12">
    <location>
        <position position="256"/>
    </location>
    <ligand>
        <name>substrate</name>
    </ligand>
</feature>
<sequence>MKRFEGNRESILNELRTQRQTQQTDNQQIEQQVRDIIQQVRTAGDSALKELTLAFDAVQLETLKVPDAALKKAITDLDDSLLSALKQAKENILSFHQKQLPNGFIDTSRKGVVRGQLVTPLDAVGVYVPGGTAAYPSSVLMNVLPAKLAGVGRIVMVTPPGKNGIPAAILAAAKLAGVDDVYQIGGAQAIAALAYGTETIPKVDKIVGPGNIYVATAKKQVYGVTAIDMIAGPSEIAVLADDSANPAFVAADLLSQAEHDVMARAMLITNNAELADEVATELDKQVASLPRKTIARQALADFGAIILADNEEDMFAIANAIAPEHLEIQMTEPMMRLNQIRHAGSIFLGDYTSEPVGDYLSGGNHVLPTDGTARFYSPLNTTDFIKYSQFTYYSQNALTDDCENIALIARAEGLEAHARAVEIRCQKEETE</sequence>
<dbReference type="PROSITE" id="PS00611">
    <property type="entry name" value="HISOL_DEHYDROGENASE"/>
    <property type="match status" value="1"/>
</dbReference>
<gene>
    <name evidence="8" type="primary">hisD</name>
    <name evidence="16" type="ORF">CBF27_12200</name>
</gene>
<feature type="binding site" evidence="8 12">
    <location>
        <position position="234"/>
    </location>
    <ligand>
        <name>substrate</name>
    </ligand>
</feature>
<comment type="caution">
    <text evidence="16">The sequence shown here is derived from an EMBL/GenBank/DDBJ whole genome shotgun (WGS) entry which is preliminary data.</text>
</comment>
<accession>A0A430AP13</accession>
<evidence type="ECO:0000256" key="3">
    <source>
        <dbReference type="ARBA" id="ARBA00012965"/>
    </source>
</evidence>
<dbReference type="HAMAP" id="MF_01024">
    <property type="entry name" value="HisD"/>
    <property type="match status" value="1"/>
</dbReference>
<feature type="binding site" evidence="8 11">
    <location>
        <position position="127"/>
    </location>
    <ligand>
        <name>NAD(+)</name>
        <dbReference type="ChEBI" id="CHEBI:57540"/>
    </ligand>
</feature>
<dbReference type="GO" id="GO:0008270">
    <property type="term" value="F:zinc ion binding"/>
    <property type="evidence" value="ECO:0007669"/>
    <property type="project" value="UniProtKB-UniRule"/>
</dbReference>
<evidence type="ECO:0000256" key="5">
    <source>
        <dbReference type="ARBA" id="ARBA00022833"/>
    </source>
</evidence>
<dbReference type="PANTHER" id="PTHR21256">
    <property type="entry name" value="HISTIDINOL DEHYDROGENASE HDH"/>
    <property type="match status" value="1"/>
</dbReference>
<dbReference type="GO" id="GO:0005829">
    <property type="term" value="C:cytosol"/>
    <property type="evidence" value="ECO:0007669"/>
    <property type="project" value="TreeGrafter"/>
</dbReference>
<dbReference type="Gene3D" id="3.40.50.1980">
    <property type="entry name" value="Nitrogenase molybdenum iron protein domain"/>
    <property type="match status" value="2"/>
</dbReference>
<dbReference type="InterPro" id="IPR001692">
    <property type="entry name" value="Histidinol_DH_CS"/>
</dbReference>
<feature type="binding site" evidence="8 12">
    <location>
        <position position="358"/>
    </location>
    <ligand>
        <name>substrate</name>
    </ligand>
</feature>
<evidence type="ECO:0000256" key="11">
    <source>
        <dbReference type="PIRSR" id="PIRSR000099-2"/>
    </source>
</evidence>
<dbReference type="UniPathway" id="UPA00031">
    <property type="reaction ID" value="UER00014"/>
</dbReference>
<organism evidence="16 17">
    <name type="scientific">Vagococcus acidifermentans</name>
    <dbReference type="NCBI Taxonomy" id="564710"/>
    <lineage>
        <taxon>Bacteria</taxon>
        <taxon>Bacillati</taxon>
        <taxon>Bacillota</taxon>
        <taxon>Bacilli</taxon>
        <taxon>Lactobacillales</taxon>
        <taxon>Enterococcaceae</taxon>
        <taxon>Vagococcus</taxon>
    </lineage>
</organism>
<feature type="binding site" evidence="8 13">
    <location>
        <position position="256"/>
    </location>
    <ligand>
        <name>Zn(2+)</name>
        <dbReference type="ChEBI" id="CHEBI:29105"/>
    </ligand>
</feature>
<dbReference type="FunFam" id="3.40.50.1980:FF:000026">
    <property type="entry name" value="Histidinol dehydrogenase"/>
    <property type="match status" value="1"/>
</dbReference>
<keyword evidence="4 8" id="KW-0479">Metal-binding</keyword>
<keyword evidence="6 8" id="KW-0560">Oxidoreductase</keyword>
<feature type="binding site" evidence="8 11">
    <location>
        <position position="188"/>
    </location>
    <ligand>
        <name>NAD(+)</name>
        <dbReference type="ChEBI" id="CHEBI:57540"/>
    </ligand>
</feature>
<evidence type="ECO:0000256" key="9">
    <source>
        <dbReference type="PIRNR" id="PIRNR000099"/>
    </source>
</evidence>
<dbReference type="Pfam" id="PF00815">
    <property type="entry name" value="Histidinol_dh"/>
    <property type="match status" value="1"/>
</dbReference>
<dbReference type="NCBIfam" id="TIGR00069">
    <property type="entry name" value="hisD"/>
    <property type="match status" value="1"/>
</dbReference>
<protein>
    <recommendedName>
        <fullName evidence="3 8">Histidinol dehydrogenase</fullName>
        <shortName evidence="8">HDH</shortName>
        <ecNumber evidence="3 8">1.1.1.23</ecNumber>
    </recommendedName>
</protein>
<evidence type="ECO:0000256" key="10">
    <source>
        <dbReference type="PIRSR" id="PIRSR000099-1"/>
    </source>
</evidence>
<feature type="binding site" evidence="8 12">
    <location>
        <position position="417"/>
    </location>
    <ligand>
        <name>substrate</name>
    </ligand>
</feature>
<dbReference type="FunFam" id="3.40.50.1980:FF:000001">
    <property type="entry name" value="Histidinol dehydrogenase"/>
    <property type="match status" value="1"/>
</dbReference>
<dbReference type="InterPro" id="IPR012131">
    <property type="entry name" value="Hstdl_DH"/>
</dbReference>
<evidence type="ECO:0000256" key="14">
    <source>
        <dbReference type="RuleBase" id="RU004175"/>
    </source>
</evidence>
<feature type="binding site" evidence="8 13">
    <location>
        <position position="259"/>
    </location>
    <ligand>
        <name>Zn(2+)</name>
        <dbReference type="ChEBI" id="CHEBI:29105"/>
    </ligand>
</feature>
<evidence type="ECO:0000313" key="17">
    <source>
        <dbReference type="Proteomes" id="UP000286773"/>
    </source>
</evidence>
<dbReference type="AlphaFoldDB" id="A0A430AP13"/>
<proteinExistence type="inferred from homology"/>
<dbReference type="PIRSF" id="PIRSF000099">
    <property type="entry name" value="Histidinol_dh"/>
    <property type="match status" value="1"/>
</dbReference>
<feature type="active site" description="Proton acceptor" evidence="8 10">
    <location>
        <position position="324"/>
    </location>
</feature>
<evidence type="ECO:0000256" key="2">
    <source>
        <dbReference type="ARBA" id="ARBA00010178"/>
    </source>
</evidence>
<dbReference type="SUPFAM" id="SSF53720">
    <property type="entry name" value="ALDH-like"/>
    <property type="match status" value="1"/>
</dbReference>
<dbReference type="GO" id="GO:0004399">
    <property type="term" value="F:histidinol dehydrogenase activity"/>
    <property type="evidence" value="ECO:0007669"/>
    <property type="project" value="UniProtKB-UniRule"/>
</dbReference>
<keyword evidence="15" id="KW-0175">Coiled coil</keyword>
<dbReference type="Gene3D" id="1.20.5.1300">
    <property type="match status" value="1"/>
</dbReference>
<feature type="coiled-coil region" evidence="15">
    <location>
        <begin position="12"/>
        <end position="39"/>
    </location>
</feature>
<comment type="catalytic activity">
    <reaction evidence="7 8">
        <text>L-histidinol + 2 NAD(+) + H2O = L-histidine + 2 NADH + 3 H(+)</text>
        <dbReference type="Rhea" id="RHEA:20641"/>
        <dbReference type="ChEBI" id="CHEBI:15377"/>
        <dbReference type="ChEBI" id="CHEBI:15378"/>
        <dbReference type="ChEBI" id="CHEBI:57540"/>
        <dbReference type="ChEBI" id="CHEBI:57595"/>
        <dbReference type="ChEBI" id="CHEBI:57699"/>
        <dbReference type="ChEBI" id="CHEBI:57945"/>
        <dbReference type="EC" id="1.1.1.23"/>
    </reaction>
</comment>
<feature type="binding site" evidence="8 12">
    <location>
        <position position="412"/>
    </location>
    <ligand>
        <name>substrate</name>
    </ligand>
</feature>
<dbReference type="EMBL" id="NGKC01000017">
    <property type="protein sequence ID" value="RSU09644.1"/>
    <property type="molecule type" value="Genomic_DNA"/>
</dbReference>
<dbReference type="GO" id="GO:0051287">
    <property type="term" value="F:NAD binding"/>
    <property type="evidence" value="ECO:0007669"/>
    <property type="project" value="InterPro"/>
</dbReference>
<comment type="cofactor">
    <cofactor evidence="8 13">
        <name>Zn(2+)</name>
        <dbReference type="ChEBI" id="CHEBI:29105"/>
    </cofactor>
    <text evidence="8 13">Binds 1 zinc ion per subunit.</text>
</comment>
<feature type="binding site" evidence="8 11">
    <location>
        <position position="211"/>
    </location>
    <ligand>
        <name>NAD(+)</name>
        <dbReference type="ChEBI" id="CHEBI:57540"/>
    </ligand>
</feature>
<feature type="binding site" evidence="8 12">
    <location>
        <position position="325"/>
    </location>
    <ligand>
        <name>substrate</name>
    </ligand>
</feature>
<dbReference type="CDD" id="cd06572">
    <property type="entry name" value="Histidinol_dh"/>
    <property type="match status" value="1"/>
</dbReference>
<dbReference type="PANTHER" id="PTHR21256:SF2">
    <property type="entry name" value="HISTIDINE BIOSYNTHESIS TRIFUNCTIONAL PROTEIN"/>
    <property type="match status" value="1"/>
</dbReference>
<evidence type="ECO:0000256" key="1">
    <source>
        <dbReference type="ARBA" id="ARBA00003850"/>
    </source>
</evidence>
<evidence type="ECO:0000256" key="13">
    <source>
        <dbReference type="PIRSR" id="PIRSR000099-4"/>
    </source>
</evidence>
<feature type="binding site" evidence="8 13">
    <location>
        <position position="417"/>
    </location>
    <ligand>
        <name>Zn(2+)</name>
        <dbReference type="ChEBI" id="CHEBI:29105"/>
    </ligand>
</feature>
<evidence type="ECO:0000256" key="4">
    <source>
        <dbReference type="ARBA" id="ARBA00022723"/>
    </source>
</evidence>
<keyword evidence="8" id="KW-0368">Histidine biosynthesis</keyword>
<dbReference type="InterPro" id="IPR016161">
    <property type="entry name" value="Ald_DH/histidinol_DH"/>
</dbReference>
<keyword evidence="5 8" id="KW-0862">Zinc</keyword>
<dbReference type="RefSeq" id="WP_126814719.1">
    <property type="nucleotide sequence ID" value="NZ_NGKC01000017.1"/>
</dbReference>
<comment type="similarity">
    <text evidence="2 8 9 14">Belongs to the histidinol dehydrogenase family.</text>
</comment>
<evidence type="ECO:0000256" key="7">
    <source>
        <dbReference type="ARBA" id="ARBA00049489"/>
    </source>
</evidence>
<feature type="binding site" evidence="8 12">
    <location>
        <position position="259"/>
    </location>
    <ligand>
        <name>substrate</name>
    </ligand>
</feature>
<evidence type="ECO:0000256" key="8">
    <source>
        <dbReference type="HAMAP-Rule" id="MF_01024"/>
    </source>
</evidence>
<dbReference type="InterPro" id="IPR022695">
    <property type="entry name" value="Histidinol_DH_monofunct"/>
</dbReference>
<dbReference type="OrthoDB" id="9805269at2"/>
<evidence type="ECO:0000313" key="16">
    <source>
        <dbReference type="EMBL" id="RSU09644.1"/>
    </source>
</evidence>
<reference evidence="16 17" key="1">
    <citation type="submission" date="2017-05" db="EMBL/GenBank/DDBJ databases">
        <title>Vagococcus spp. assemblies.</title>
        <authorList>
            <person name="Gulvik C.A."/>
        </authorList>
    </citation>
    <scope>NUCLEOTIDE SEQUENCE [LARGE SCALE GENOMIC DNA]</scope>
    <source>
        <strain evidence="16 17">LMG 24798</strain>
    </source>
</reference>